<proteinExistence type="inferred from homology"/>
<comment type="catalytic activity">
    <reaction evidence="7 8">
        <text>L-glutamyl-tRNA(Gln) + L-glutamine + ATP + H2O = L-glutaminyl-tRNA(Gln) + L-glutamate + ADP + phosphate + H(+)</text>
        <dbReference type="Rhea" id="RHEA:17521"/>
        <dbReference type="Rhea" id="RHEA-COMP:9681"/>
        <dbReference type="Rhea" id="RHEA-COMP:9684"/>
        <dbReference type="ChEBI" id="CHEBI:15377"/>
        <dbReference type="ChEBI" id="CHEBI:15378"/>
        <dbReference type="ChEBI" id="CHEBI:29985"/>
        <dbReference type="ChEBI" id="CHEBI:30616"/>
        <dbReference type="ChEBI" id="CHEBI:43474"/>
        <dbReference type="ChEBI" id="CHEBI:58359"/>
        <dbReference type="ChEBI" id="CHEBI:78520"/>
        <dbReference type="ChEBI" id="CHEBI:78521"/>
        <dbReference type="ChEBI" id="CHEBI:456216"/>
        <dbReference type="EC" id="6.3.5.7"/>
    </reaction>
</comment>
<keyword evidence="10" id="KW-0808">Transferase</keyword>
<comment type="similarity">
    <text evidence="1 8">Belongs to the amidase family. GatA subfamily.</text>
</comment>
<sequence>MKKLNTYTLSEQLELLGSGQISSRELVSDYLDHIDRVDGEIGAWITVDRQGALRQALRIDERRQKGEALGALAGIPGGLKDNLCTVDLPTTCASKMLIQYTSPFDATVVDKLRDAGAVILGKLNMDEFAMGSSTENSYVKPVRNPVDPGRVPGGSSGGSAAAVASGQAAFTLGSDTGGSIRQPAAFCGVVGLKPTYGAVSRYGLVAFASSLDQIGPLTRDVTDLAYVMNAIVGHDHRDSTSAPVDWPDFRDSLRADEKGMKGMKIALPKEYFGPGLHPEVKASVLEAARRFELLGADVDEVSVTTMEYALPAYYLISSAEASSNLARFDGVQYGFRADEFEDLRDLYVKSRSQGFGKEVKRRILLGTYALSSGYYDAYYKKAQQVRGLIRKEFSDIFRDYDLILSPVAPTTAWKLGEKSKDPLEMYMEDVYTVPINIAGVPAISLPCGRDASGLPIGFQLIGKAFDEKTLIKAAYTYEQSVGGWRYDG</sequence>
<dbReference type="RefSeq" id="WP_092590835.1">
    <property type="nucleotide sequence ID" value="NZ_FMWL01000008.1"/>
</dbReference>
<evidence type="ECO:0000256" key="5">
    <source>
        <dbReference type="ARBA" id="ARBA00022917"/>
    </source>
</evidence>
<keyword evidence="5 8" id="KW-0648">Protein biosynthesis</keyword>
<keyword evidence="2 8" id="KW-0436">Ligase</keyword>
<dbReference type="Pfam" id="PF01425">
    <property type="entry name" value="Amidase"/>
    <property type="match status" value="1"/>
</dbReference>
<dbReference type="EMBL" id="FMWL01000008">
    <property type="protein sequence ID" value="SCZ79673.1"/>
    <property type="molecule type" value="Genomic_DNA"/>
</dbReference>
<dbReference type="PANTHER" id="PTHR11895">
    <property type="entry name" value="TRANSAMIDASE"/>
    <property type="match status" value="1"/>
</dbReference>
<dbReference type="InterPro" id="IPR023631">
    <property type="entry name" value="Amidase_dom"/>
</dbReference>
<evidence type="ECO:0000259" key="9">
    <source>
        <dbReference type="Pfam" id="PF01425"/>
    </source>
</evidence>
<dbReference type="GO" id="GO:0050567">
    <property type="term" value="F:glutaminyl-tRNA synthase (glutamine-hydrolyzing) activity"/>
    <property type="evidence" value="ECO:0007669"/>
    <property type="project" value="UniProtKB-UniRule"/>
</dbReference>
<dbReference type="GO" id="GO:0006412">
    <property type="term" value="P:translation"/>
    <property type="evidence" value="ECO:0007669"/>
    <property type="project" value="UniProtKB-UniRule"/>
</dbReference>
<organism evidence="10 11">
    <name type="scientific">Acidaminobacter hydrogenoformans DSM 2784</name>
    <dbReference type="NCBI Taxonomy" id="1120920"/>
    <lineage>
        <taxon>Bacteria</taxon>
        <taxon>Bacillati</taxon>
        <taxon>Bacillota</taxon>
        <taxon>Clostridia</taxon>
        <taxon>Peptostreptococcales</taxon>
        <taxon>Acidaminobacteraceae</taxon>
        <taxon>Acidaminobacter</taxon>
    </lineage>
</organism>
<keyword evidence="11" id="KW-1185">Reference proteome</keyword>
<gene>
    <name evidence="8" type="primary">gatA</name>
    <name evidence="10" type="ORF">SAMN03080599_01888</name>
</gene>
<evidence type="ECO:0000256" key="8">
    <source>
        <dbReference type="HAMAP-Rule" id="MF_00120"/>
    </source>
</evidence>
<name>A0A1G5S086_9FIRM</name>
<feature type="active site" description="Charge relay system" evidence="8">
    <location>
        <position position="155"/>
    </location>
</feature>
<dbReference type="InterPro" id="IPR036928">
    <property type="entry name" value="AS_sf"/>
</dbReference>
<evidence type="ECO:0000256" key="7">
    <source>
        <dbReference type="ARBA" id="ARBA00047407"/>
    </source>
</evidence>
<keyword evidence="4 8" id="KW-0067">ATP-binding</keyword>
<feature type="active site" description="Acyl-ester intermediate" evidence="8">
    <location>
        <position position="179"/>
    </location>
</feature>
<dbReference type="PANTHER" id="PTHR11895:SF151">
    <property type="entry name" value="GLUTAMYL-TRNA(GLN) AMIDOTRANSFERASE SUBUNIT A"/>
    <property type="match status" value="1"/>
</dbReference>
<comment type="function">
    <text evidence="6 8">Allows the formation of correctly charged Gln-tRNA(Gln) through the transamidation of misacylated Glu-tRNA(Gln) in organisms which lack glutaminyl-tRNA synthetase. The reaction takes place in the presence of glutamine and ATP through an activated gamma-phospho-Glu-tRNA(Gln).</text>
</comment>
<dbReference type="GO" id="GO:0005524">
    <property type="term" value="F:ATP binding"/>
    <property type="evidence" value="ECO:0007669"/>
    <property type="project" value="UniProtKB-KW"/>
</dbReference>
<dbReference type="InterPro" id="IPR004412">
    <property type="entry name" value="GatA"/>
</dbReference>
<feature type="active site" description="Charge relay system" evidence="8">
    <location>
        <position position="80"/>
    </location>
</feature>
<dbReference type="HAMAP" id="MF_00120">
    <property type="entry name" value="GatA"/>
    <property type="match status" value="1"/>
</dbReference>
<accession>A0A1G5S086</accession>
<evidence type="ECO:0000313" key="10">
    <source>
        <dbReference type="EMBL" id="SCZ79673.1"/>
    </source>
</evidence>
<feature type="domain" description="Amidase" evidence="9">
    <location>
        <begin position="25"/>
        <end position="470"/>
    </location>
</feature>
<dbReference type="NCBIfam" id="TIGR00132">
    <property type="entry name" value="gatA"/>
    <property type="match status" value="1"/>
</dbReference>
<dbReference type="PROSITE" id="PS00571">
    <property type="entry name" value="AMIDASES"/>
    <property type="match status" value="1"/>
</dbReference>
<dbReference type="InterPro" id="IPR020556">
    <property type="entry name" value="Amidase_CS"/>
</dbReference>
<reference evidence="10 11" key="1">
    <citation type="submission" date="2016-10" db="EMBL/GenBank/DDBJ databases">
        <authorList>
            <person name="de Groot N.N."/>
        </authorList>
    </citation>
    <scope>NUCLEOTIDE SEQUENCE [LARGE SCALE GENOMIC DNA]</scope>
    <source>
        <strain evidence="10 11">DSM 2784</strain>
    </source>
</reference>
<keyword evidence="3 8" id="KW-0547">Nucleotide-binding</keyword>
<dbReference type="EC" id="6.3.5.7" evidence="8"/>
<dbReference type="GO" id="GO:0016740">
    <property type="term" value="F:transferase activity"/>
    <property type="evidence" value="ECO:0007669"/>
    <property type="project" value="UniProtKB-KW"/>
</dbReference>
<evidence type="ECO:0000256" key="3">
    <source>
        <dbReference type="ARBA" id="ARBA00022741"/>
    </source>
</evidence>
<evidence type="ECO:0000256" key="6">
    <source>
        <dbReference type="ARBA" id="ARBA00025295"/>
    </source>
</evidence>
<dbReference type="Proteomes" id="UP000199208">
    <property type="component" value="Unassembled WGS sequence"/>
</dbReference>
<protein>
    <recommendedName>
        <fullName evidence="8">Glutamyl-tRNA(Gln) amidotransferase subunit A</fullName>
        <shortName evidence="8">Glu-ADT subunit A</shortName>
        <ecNumber evidence="8">6.3.5.7</ecNumber>
    </recommendedName>
</protein>
<dbReference type="Gene3D" id="3.90.1300.10">
    <property type="entry name" value="Amidase signature (AS) domain"/>
    <property type="match status" value="1"/>
</dbReference>
<comment type="subunit">
    <text evidence="8">Heterotrimer of A, B and C subunits.</text>
</comment>
<evidence type="ECO:0000256" key="2">
    <source>
        <dbReference type="ARBA" id="ARBA00022598"/>
    </source>
</evidence>
<dbReference type="AlphaFoldDB" id="A0A1G5S086"/>
<evidence type="ECO:0000256" key="4">
    <source>
        <dbReference type="ARBA" id="ARBA00022840"/>
    </source>
</evidence>
<dbReference type="SUPFAM" id="SSF75304">
    <property type="entry name" value="Amidase signature (AS) enzymes"/>
    <property type="match status" value="1"/>
</dbReference>
<evidence type="ECO:0000313" key="11">
    <source>
        <dbReference type="Proteomes" id="UP000199208"/>
    </source>
</evidence>
<dbReference type="InterPro" id="IPR000120">
    <property type="entry name" value="Amidase"/>
</dbReference>
<dbReference type="GO" id="GO:0030956">
    <property type="term" value="C:glutamyl-tRNA(Gln) amidotransferase complex"/>
    <property type="evidence" value="ECO:0007669"/>
    <property type="project" value="InterPro"/>
</dbReference>
<evidence type="ECO:0000256" key="1">
    <source>
        <dbReference type="ARBA" id="ARBA00008069"/>
    </source>
</evidence>
<dbReference type="OrthoDB" id="9811471at2"/>
<dbReference type="STRING" id="1120920.SAMN03080599_01888"/>